<proteinExistence type="predicted"/>
<sequence>MKTIFEPLSAVPADPVCPTSSIQFVKAALNQVLKKVQKGRTDRFIHPTRLQPPPTPLQSPGTPPRLIASVVAQTNLRGTFAATFKEFLRRFPITLHKSMLRANLCLTHTGLFGEEAQRRGKQLYVPFEVFLESGERTDASPGHQLAQHADRNAKSFTFSSSSSSSHTASLGTSTSWSFKKIYITSHYLRKTGAFLRGERTGSAKSLNQPGSVDPAEPNMQKEVNKPCEYLNPQGGMVT</sequence>
<reference evidence="2" key="1">
    <citation type="submission" date="2023-08" db="EMBL/GenBank/DDBJ databases">
        <authorList>
            <person name="Alioto T."/>
            <person name="Alioto T."/>
            <person name="Gomez Garrido J."/>
        </authorList>
    </citation>
    <scope>NUCLEOTIDE SEQUENCE</scope>
</reference>
<feature type="region of interest" description="Disordered" evidence="1">
    <location>
        <begin position="200"/>
        <end position="219"/>
    </location>
</feature>
<evidence type="ECO:0000256" key="1">
    <source>
        <dbReference type="SAM" id="MobiDB-lite"/>
    </source>
</evidence>
<evidence type="ECO:0000313" key="3">
    <source>
        <dbReference type="Proteomes" id="UP001178508"/>
    </source>
</evidence>
<dbReference type="EMBL" id="OY660867">
    <property type="protein sequence ID" value="CAJ1054210.1"/>
    <property type="molecule type" value="Genomic_DNA"/>
</dbReference>
<organism evidence="2 3">
    <name type="scientific">Xyrichtys novacula</name>
    <name type="common">Pearly razorfish</name>
    <name type="synonym">Hemipteronotus novacula</name>
    <dbReference type="NCBI Taxonomy" id="13765"/>
    <lineage>
        <taxon>Eukaryota</taxon>
        <taxon>Metazoa</taxon>
        <taxon>Chordata</taxon>
        <taxon>Craniata</taxon>
        <taxon>Vertebrata</taxon>
        <taxon>Euteleostomi</taxon>
        <taxon>Actinopterygii</taxon>
        <taxon>Neopterygii</taxon>
        <taxon>Teleostei</taxon>
        <taxon>Neoteleostei</taxon>
        <taxon>Acanthomorphata</taxon>
        <taxon>Eupercaria</taxon>
        <taxon>Labriformes</taxon>
        <taxon>Labridae</taxon>
        <taxon>Xyrichtys</taxon>
    </lineage>
</organism>
<evidence type="ECO:0000313" key="2">
    <source>
        <dbReference type="EMBL" id="CAJ1054210.1"/>
    </source>
</evidence>
<dbReference type="AlphaFoldDB" id="A0AAV1EZT4"/>
<protein>
    <submittedName>
        <fullName evidence="2">Uncharacterized protein</fullName>
    </submittedName>
</protein>
<gene>
    <name evidence="2" type="ORF">XNOV1_A005778</name>
</gene>
<dbReference type="Proteomes" id="UP001178508">
    <property type="component" value="Chromosome 4"/>
</dbReference>
<accession>A0AAV1EZT4</accession>
<name>A0AAV1EZT4_XYRNO</name>
<keyword evidence="3" id="KW-1185">Reference proteome</keyword>